<dbReference type="GO" id="GO:0006793">
    <property type="term" value="P:phosphorus metabolic process"/>
    <property type="evidence" value="ECO:0007669"/>
    <property type="project" value="UniProtKB-ARBA"/>
</dbReference>
<dbReference type="GO" id="GO:0004630">
    <property type="term" value="F:phospholipase D activity"/>
    <property type="evidence" value="ECO:0007669"/>
    <property type="project" value="UniProtKB-EC"/>
</dbReference>
<evidence type="ECO:0000256" key="1">
    <source>
        <dbReference type="ARBA" id="ARBA00000798"/>
    </source>
</evidence>
<evidence type="ECO:0000259" key="7">
    <source>
        <dbReference type="PROSITE" id="PS50035"/>
    </source>
</evidence>
<evidence type="ECO:0000313" key="8">
    <source>
        <dbReference type="EMBL" id="HEN27666.1"/>
    </source>
</evidence>
<evidence type="ECO:0000256" key="3">
    <source>
        <dbReference type="ARBA" id="ARBA00012027"/>
    </source>
</evidence>
<name>A0A7C2K147_UNCW3</name>
<comment type="catalytic activity">
    <reaction evidence="1">
        <text>a 1,2-diacyl-sn-glycero-3-phosphocholine + H2O = a 1,2-diacyl-sn-glycero-3-phosphate + choline + H(+)</text>
        <dbReference type="Rhea" id="RHEA:14445"/>
        <dbReference type="ChEBI" id="CHEBI:15354"/>
        <dbReference type="ChEBI" id="CHEBI:15377"/>
        <dbReference type="ChEBI" id="CHEBI:15378"/>
        <dbReference type="ChEBI" id="CHEBI:57643"/>
        <dbReference type="ChEBI" id="CHEBI:58608"/>
        <dbReference type="EC" id="3.1.4.4"/>
    </reaction>
</comment>
<reference evidence="8" key="1">
    <citation type="journal article" date="2020" name="mSystems">
        <title>Genome- and Community-Level Interaction Insights into Carbon Utilization and Element Cycling Functions of Hydrothermarchaeota in Hydrothermal Sediment.</title>
        <authorList>
            <person name="Zhou Z."/>
            <person name="Liu Y."/>
            <person name="Xu W."/>
            <person name="Pan J."/>
            <person name="Luo Z.H."/>
            <person name="Li M."/>
        </authorList>
    </citation>
    <scope>NUCLEOTIDE SEQUENCE [LARGE SCALE GENOMIC DNA]</scope>
    <source>
        <strain evidence="8">SpSt-34</strain>
    </source>
</reference>
<keyword evidence="6" id="KW-0443">Lipid metabolism</keyword>
<keyword evidence="4" id="KW-0378">Hydrolase</keyword>
<comment type="caution">
    <text evidence="8">The sequence shown here is derived from an EMBL/GenBank/DDBJ whole genome shotgun (WGS) entry which is preliminary data.</text>
</comment>
<dbReference type="EMBL" id="DSOL01000092">
    <property type="protein sequence ID" value="HEN27666.1"/>
    <property type="molecule type" value="Genomic_DNA"/>
</dbReference>
<dbReference type="GO" id="GO:0016042">
    <property type="term" value="P:lipid catabolic process"/>
    <property type="evidence" value="ECO:0007669"/>
    <property type="project" value="UniProtKB-KW"/>
</dbReference>
<organism evidence="8">
    <name type="scientific">candidate division WOR-3 bacterium</name>
    <dbReference type="NCBI Taxonomy" id="2052148"/>
    <lineage>
        <taxon>Bacteria</taxon>
        <taxon>Bacteria division WOR-3</taxon>
    </lineage>
</organism>
<protein>
    <recommendedName>
        <fullName evidence="3">phospholipase D</fullName>
        <ecNumber evidence="3">3.1.4.4</ecNumber>
    </recommendedName>
</protein>
<dbReference type="PANTHER" id="PTHR43856:SF1">
    <property type="entry name" value="MITOCHONDRIAL CARDIOLIPIN HYDROLASE"/>
    <property type="match status" value="1"/>
</dbReference>
<dbReference type="EC" id="3.1.4.4" evidence="3"/>
<dbReference type="InterPro" id="IPR025202">
    <property type="entry name" value="PLD-like_dom"/>
</dbReference>
<evidence type="ECO:0000256" key="4">
    <source>
        <dbReference type="ARBA" id="ARBA00022801"/>
    </source>
</evidence>
<sequence length="263" mass="30014">MFRGLLLSLIALQLGFVGEYTDESAKVKTVFNSSYCEIVSNLIDNAQGEILICMFQFSYYTDKPESFSNRLVSKLIDKSRQGVKIKILLEGGESFLGKGFYESVKEITGLLKQPNIEIKTDRKQKTTHAKFVVVDSKYVLLGSTNWTYYGLQENNESNVLIESEKVAKEFKKYFEKLWKDSGISAPPYSETKKSIFYGVVKSVEKKVSKKGKPYTILYLMDGMKVFITGHYDLVPGMKVKIEGKLTTFRGKEEIRAYRIEVVK</sequence>
<evidence type="ECO:0000256" key="6">
    <source>
        <dbReference type="ARBA" id="ARBA00023098"/>
    </source>
</evidence>
<gene>
    <name evidence="8" type="ORF">ENQ77_03195</name>
</gene>
<dbReference type="GO" id="GO:0016891">
    <property type="term" value="F:RNA endonuclease activity producing 5'-phosphomonoesters, hydrolytic mechanism"/>
    <property type="evidence" value="ECO:0007669"/>
    <property type="project" value="TreeGrafter"/>
</dbReference>
<dbReference type="AlphaFoldDB" id="A0A7C2K147"/>
<feature type="domain" description="PLD phosphodiesterase" evidence="7">
    <location>
        <begin position="123"/>
        <end position="150"/>
    </location>
</feature>
<dbReference type="PANTHER" id="PTHR43856">
    <property type="entry name" value="CARDIOLIPIN HYDROLASE"/>
    <property type="match status" value="1"/>
</dbReference>
<keyword evidence="5" id="KW-0442">Lipid degradation</keyword>
<dbReference type="Gene3D" id="3.30.870.10">
    <property type="entry name" value="Endonuclease Chain A"/>
    <property type="match status" value="1"/>
</dbReference>
<dbReference type="SUPFAM" id="SSF56024">
    <property type="entry name" value="Phospholipase D/nuclease"/>
    <property type="match status" value="1"/>
</dbReference>
<dbReference type="PROSITE" id="PS50035">
    <property type="entry name" value="PLD"/>
    <property type="match status" value="1"/>
</dbReference>
<dbReference type="Pfam" id="PF13091">
    <property type="entry name" value="PLDc_2"/>
    <property type="match status" value="1"/>
</dbReference>
<evidence type="ECO:0000256" key="2">
    <source>
        <dbReference type="ARBA" id="ARBA00008664"/>
    </source>
</evidence>
<proteinExistence type="inferred from homology"/>
<dbReference type="InterPro" id="IPR001736">
    <property type="entry name" value="PLipase_D/transphosphatidylase"/>
</dbReference>
<evidence type="ECO:0000256" key="5">
    <source>
        <dbReference type="ARBA" id="ARBA00022963"/>
    </source>
</evidence>
<dbReference type="InterPro" id="IPR051406">
    <property type="entry name" value="PLD_domain"/>
</dbReference>
<accession>A0A7C2K147</accession>
<comment type="similarity">
    <text evidence="2">Belongs to the phospholipase D family.</text>
</comment>